<evidence type="ECO:0000256" key="4">
    <source>
        <dbReference type="ARBA" id="ARBA00022475"/>
    </source>
</evidence>
<dbReference type="AlphaFoldDB" id="A0A2K2G5R1"/>
<dbReference type="PIRSF" id="PIRSF005353">
    <property type="entry name" value="PbuG"/>
    <property type="match status" value="1"/>
</dbReference>
<dbReference type="PANTHER" id="PTHR43337">
    <property type="entry name" value="XANTHINE/URACIL PERMEASE C887.17-RELATED"/>
    <property type="match status" value="1"/>
</dbReference>
<gene>
    <name evidence="11" type="ORF">A8V01_01835</name>
</gene>
<comment type="caution">
    <text evidence="11">The sequence shown here is derived from an EMBL/GenBank/DDBJ whole genome shotgun (WGS) entry which is preliminary data.</text>
</comment>
<feature type="transmembrane region" description="Helical" evidence="10">
    <location>
        <begin position="368"/>
        <end position="388"/>
    </location>
</feature>
<feature type="transmembrane region" description="Helical" evidence="10">
    <location>
        <begin position="400"/>
        <end position="429"/>
    </location>
</feature>
<dbReference type="Proteomes" id="UP000236327">
    <property type="component" value="Unassembled WGS sequence"/>
</dbReference>
<feature type="transmembrane region" description="Helical" evidence="10">
    <location>
        <begin position="441"/>
        <end position="459"/>
    </location>
</feature>
<feature type="transmembrane region" description="Helical" evidence="10">
    <location>
        <begin position="217"/>
        <end position="235"/>
    </location>
</feature>
<feature type="transmembrane region" description="Helical" evidence="10">
    <location>
        <begin position="117"/>
        <end position="140"/>
    </location>
</feature>
<name>A0A2K2G5R1_9SPHN</name>
<dbReference type="RefSeq" id="WP_103094259.1">
    <property type="nucleotide sequence ID" value="NZ_LYMM01000002.1"/>
</dbReference>
<dbReference type="InterPro" id="IPR045018">
    <property type="entry name" value="Azg-like"/>
</dbReference>
<keyword evidence="5 8" id="KW-0812">Transmembrane</keyword>
<feature type="transmembrane region" description="Helical" evidence="10">
    <location>
        <begin position="41"/>
        <end position="62"/>
    </location>
</feature>
<accession>A0A2K2G5R1</accession>
<evidence type="ECO:0000256" key="7">
    <source>
        <dbReference type="ARBA" id="ARBA00023136"/>
    </source>
</evidence>
<dbReference type="GO" id="GO:0005345">
    <property type="term" value="F:purine nucleobase transmembrane transporter activity"/>
    <property type="evidence" value="ECO:0007669"/>
    <property type="project" value="TreeGrafter"/>
</dbReference>
<proteinExistence type="inferred from homology"/>
<evidence type="ECO:0000313" key="12">
    <source>
        <dbReference type="Proteomes" id="UP000236327"/>
    </source>
</evidence>
<keyword evidence="12" id="KW-1185">Reference proteome</keyword>
<feature type="transmembrane region" description="Helical" evidence="10">
    <location>
        <begin position="152"/>
        <end position="171"/>
    </location>
</feature>
<evidence type="ECO:0000256" key="9">
    <source>
        <dbReference type="SAM" id="MobiDB-lite"/>
    </source>
</evidence>
<organism evidence="11 12">
    <name type="scientific">Novosphingobium guangzhouense</name>
    <dbReference type="NCBI Taxonomy" id="1850347"/>
    <lineage>
        <taxon>Bacteria</taxon>
        <taxon>Pseudomonadati</taxon>
        <taxon>Pseudomonadota</taxon>
        <taxon>Alphaproteobacteria</taxon>
        <taxon>Sphingomonadales</taxon>
        <taxon>Sphingomonadaceae</taxon>
        <taxon>Novosphingobium</taxon>
    </lineage>
</organism>
<dbReference type="GO" id="GO:0005886">
    <property type="term" value="C:plasma membrane"/>
    <property type="evidence" value="ECO:0007669"/>
    <property type="project" value="UniProtKB-SubCell"/>
</dbReference>
<evidence type="ECO:0000256" key="1">
    <source>
        <dbReference type="ARBA" id="ARBA00004651"/>
    </source>
</evidence>
<keyword evidence="3 8" id="KW-0813">Transport</keyword>
<evidence type="ECO:0000313" key="11">
    <source>
        <dbReference type="EMBL" id="PNU06318.1"/>
    </source>
</evidence>
<dbReference type="InterPro" id="IPR026033">
    <property type="entry name" value="Azg-like_bact_archaea"/>
</dbReference>
<feature type="transmembrane region" description="Helical" evidence="10">
    <location>
        <begin position="271"/>
        <end position="290"/>
    </location>
</feature>
<evidence type="ECO:0000256" key="2">
    <source>
        <dbReference type="ARBA" id="ARBA00005697"/>
    </source>
</evidence>
<dbReference type="EMBL" id="LYMM01000002">
    <property type="protein sequence ID" value="PNU06318.1"/>
    <property type="molecule type" value="Genomic_DNA"/>
</dbReference>
<evidence type="ECO:0000256" key="10">
    <source>
        <dbReference type="SAM" id="Phobius"/>
    </source>
</evidence>
<evidence type="ECO:0000256" key="8">
    <source>
        <dbReference type="PIRNR" id="PIRNR005353"/>
    </source>
</evidence>
<comment type="similarity">
    <text evidence="2 8">Belongs to the nucleobase:cation symporter-2 (NCS2) (TC 2.A.40) family. Azg-like subfamily.</text>
</comment>
<keyword evidence="4 8" id="KW-1003">Cell membrane</keyword>
<evidence type="ECO:0000256" key="6">
    <source>
        <dbReference type="ARBA" id="ARBA00022989"/>
    </source>
</evidence>
<comment type="subcellular location">
    <subcellularLocation>
        <location evidence="1 8">Cell membrane</location>
        <topology evidence="1 8">Multi-pass membrane protein</topology>
    </subcellularLocation>
</comment>
<evidence type="ECO:0000256" key="5">
    <source>
        <dbReference type="ARBA" id="ARBA00022692"/>
    </source>
</evidence>
<evidence type="ECO:0000256" key="3">
    <source>
        <dbReference type="ARBA" id="ARBA00022448"/>
    </source>
</evidence>
<dbReference type="InterPro" id="IPR006043">
    <property type="entry name" value="NCS2"/>
</dbReference>
<sequence>MTQISTTIDVPEGAQETPAPSGKLDRYFSLSARGTTARTEVLAGVTTFLTMAYIVLVNPAILGSAGMPIASVAAATCFAAAFASILMGVVANTPLALAPGMGLNAYFSYTVVQQMGVPWQVALGCVFISGVAFLLLTLTGIRQLIVNSIPQYLFAAVAGGIGLFIGFIGLKDSGIVVANPATFVALGDLKAPGAALALFGLAVIGTLSVWNVRGAMLIGILATTVVGWIAGMVSISPEPYSLAALTGTAFQLDLGGVFGLSGKHGLGLLEILFVFLFVDLFDNIGTLVAVTKRAGLMDAAGRIPRLNRILITDATATIVGSMAGTSTVTSYVESAAGVQAGGRTGLTAVVTGVLFLAMMFVAPYAQVIPLAATAPALIIVGGLMLLPLTEVEWEDPLSAIPAFLTVAMIPLTFSIANGLAFGITAHAALKIVRGTITKKDAFLLVLALLFVARFVWMGAA</sequence>
<dbReference type="Pfam" id="PF00860">
    <property type="entry name" value="Xan_ur_permease"/>
    <property type="match status" value="1"/>
</dbReference>
<feature type="transmembrane region" description="Helical" evidence="10">
    <location>
        <begin position="191"/>
        <end position="210"/>
    </location>
</feature>
<protein>
    <submittedName>
        <fullName evidence="11">Guanine permease</fullName>
    </submittedName>
</protein>
<reference evidence="11 12" key="1">
    <citation type="submission" date="2016-05" db="EMBL/GenBank/DDBJ databases">
        <title>Complete genome sequence of Novosphingobium guangzhouense SA925(T).</title>
        <authorList>
            <person name="Sha S."/>
        </authorList>
    </citation>
    <scope>NUCLEOTIDE SEQUENCE [LARGE SCALE GENOMIC DNA]</scope>
    <source>
        <strain evidence="11 12">SA925</strain>
    </source>
</reference>
<keyword evidence="6 8" id="KW-1133">Transmembrane helix</keyword>
<keyword evidence="7 8" id="KW-0472">Membrane</keyword>
<dbReference type="PANTHER" id="PTHR43337:SF1">
    <property type="entry name" value="XANTHINE_URACIL PERMEASE C887.17-RELATED"/>
    <property type="match status" value="1"/>
</dbReference>
<feature type="transmembrane region" description="Helical" evidence="10">
    <location>
        <begin position="344"/>
        <end position="361"/>
    </location>
</feature>
<feature type="transmembrane region" description="Helical" evidence="10">
    <location>
        <begin position="310"/>
        <end position="332"/>
    </location>
</feature>
<dbReference type="OrthoDB" id="9808458at2"/>
<feature type="transmembrane region" description="Helical" evidence="10">
    <location>
        <begin position="69"/>
        <end position="97"/>
    </location>
</feature>
<feature type="region of interest" description="Disordered" evidence="9">
    <location>
        <begin position="1"/>
        <end position="22"/>
    </location>
</feature>